<dbReference type="VEuPathDB" id="PiroplasmaDB:BMR1_01G00506"/>
<organism evidence="1 2">
    <name type="scientific">Babesia microti (strain RI)</name>
    <dbReference type="NCBI Taxonomy" id="1133968"/>
    <lineage>
        <taxon>Eukaryota</taxon>
        <taxon>Sar</taxon>
        <taxon>Alveolata</taxon>
        <taxon>Apicomplexa</taxon>
        <taxon>Aconoidasida</taxon>
        <taxon>Piroplasmida</taxon>
        <taxon>Babesiidae</taxon>
        <taxon>Babesia</taxon>
    </lineage>
</organism>
<reference evidence="1 2" key="3">
    <citation type="journal article" date="2016" name="Sci. Rep.">
        <title>Genome-wide diversity and gene expression profiling of Babesia microti isolates identify polymorphic genes that mediate host-pathogen interactions.</title>
        <authorList>
            <person name="Silva J.C."/>
            <person name="Cornillot E."/>
            <person name="McCracken C."/>
            <person name="Usmani-Brown S."/>
            <person name="Dwivedi A."/>
            <person name="Ifeonu O.O."/>
            <person name="Crabtree J."/>
            <person name="Gotia H.T."/>
            <person name="Virji A.Z."/>
            <person name="Reynes C."/>
            <person name="Colinge J."/>
            <person name="Kumar V."/>
            <person name="Lawres L."/>
            <person name="Pazzi J.E."/>
            <person name="Pablo J.V."/>
            <person name="Hung C."/>
            <person name="Brancato J."/>
            <person name="Kumari P."/>
            <person name="Orvis J."/>
            <person name="Tretina K."/>
            <person name="Chibucos M."/>
            <person name="Ott S."/>
            <person name="Sadzewicz L."/>
            <person name="Sengamalay N."/>
            <person name="Shetty A.C."/>
            <person name="Su Q."/>
            <person name="Tallon L."/>
            <person name="Fraser C.M."/>
            <person name="Frutos R."/>
            <person name="Molina D.M."/>
            <person name="Krause P.J."/>
            <person name="Ben Mamoun C."/>
        </authorList>
    </citation>
    <scope>NUCLEOTIDE SEQUENCE [LARGE SCALE GENOMIC DNA]</scope>
    <source>
        <strain evidence="1 2">RI</strain>
    </source>
</reference>
<reference evidence="1 2" key="1">
    <citation type="journal article" date="2012" name="Nucleic Acids Res.">
        <title>Sequencing of the smallest Apicomplexan genome from the human pathogen Babesia microti.</title>
        <authorList>
            <person name="Cornillot E."/>
            <person name="Hadj-Kaddour K."/>
            <person name="Dassouli A."/>
            <person name="Noel B."/>
            <person name="Ranwez V."/>
            <person name="Vacherie B."/>
            <person name="Augagneur Y."/>
            <person name="Bres V."/>
            <person name="Duclos A."/>
            <person name="Randazzo S."/>
            <person name="Carcy B."/>
            <person name="Debierre-Grockiego F."/>
            <person name="Delbecq S."/>
            <person name="Moubri-Menage K."/>
            <person name="Shams-Eldin H."/>
            <person name="Usmani-Brown S."/>
            <person name="Bringaud F."/>
            <person name="Wincker P."/>
            <person name="Vivares C.P."/>
            <person name="Schwarz R.T."/>
            <person name="Schetters T.P."/>
            <person name="Krause P.J."/>
            <person name="Gorenflot A."/>
            <person name="Berry V."/>
            <person name="Barbe V."/>
            <person name="Ben Mamoun C."/>
        </authorList>
    </citation>
    <scope>NUCLEOTIDE SEQUENCE [LARGE SCALE GENOMIC DNA]</scope>
    <source>
        <strain evidence="1 2">RI</strain>
    </source>
</reference>
<protein>
    <submittedName>
        <fullName evidence="1">Uncharacterized protein</fullName>
    </submittedName>
</protein>
<dbReference type="AlphaFoldDB" id="A0A1N6LWC8"/>
<name>A0A1N6LWC8_BABMR</name>
<evidence type="ECO:0000313" key="2">
    <source>
        <dbReference type="Proteomes" id="UP000002899"/>
    </source>
</evidence>
<accession>A0A1N6LWC8</accession>
<sequence length="134" mass="15195">MTSNDVLAYLEPVTNQNISMVKMMLLAFDGRILDDQIKGNKVLIVLKGFGCRPLPTIPGFIITVCNPDSPPQFTPPRTTIESRNIKSLFDKTGNENAYKYDDLFRHYLNPSITIPTVATFLILYTCYKLLEFTL</sequence>
<evidence type="ECO:0000313" key="1">
    <source>
        <dbReference type="EMBL" id="SIO73177.1"/>
    </source>
</evidence>
<proteinExistence type="predicted"/>
<dbReference type="RefSeq" id="XP_021337286.1">
    <property type="nucleotide sequence ID" value="XM_021483160.1"/>
</dbReference>
<dbReference type="EMBL" id="FO082871">
    <property type="protein sequence ID" value="SIO73177.1"/>
    <property type="molecule type" value="Genomic_DNA"/>
</dbReference>
<gene>
    <name evidence="1" type="ORF">BMR1_01G00506</name>
</gene>
<reference evidence="1 2" key="2">
    <citation type="journal article" date="2013" name="PLoS ONE">
        <title>Whole genome mapping and re-organization of the nuclear and mitochondrial genomes of Babesia microti isolates.</title>
        <authorList>
            <person name="Cornillot E."/>
            <person name="Dassouli A."/>
            <person name="Garg A."/>
            <person name="Pachikara N."/>
            <person name="Randazzo S."/>
            <person name="Depoix D."/>
            <person name="Carcy B."/>
            <person name="Delbecq S."/>
            <person name="Frutos R."/>
            <person name="Silva J.C."/>
            <person name="Sutton R."/>
            <person name="Krause P.J."/>
            <person name="Mamoun C.B."/>
        </authorList>
    </citation>
    <scope>NUCLEOTIDE SEQUENCE [LARGE SCALE GENOMIC DNA]</scope>
    <source>
        <strain evidence="1 2">RI</strain>
    </source>
</reference>
<dbReference type="Proteomes" id="UP000002899">
    <property type="component" value="Chromosome I"/>
</dbReference>
<keyword evidence="2" id="KW-1185">Reference proteome</keyword>
<dbReference type="KEGG" id="bmic:BMR1_01G00506"/>
<dbReference type="GeneID" id="33043590"/>